<feature type="compositionally biased region" description="Polar residues" evidence="1">
    <location>
        <begin position="82"/>
        <end position="98"/>
    </location>
</feature>
<dbReference type="HOGENOM" id="CLU_889367_0_0_1"/>
<evidence type="ECO:0000313" key="4">
    <source>
        <dbReference type="Proteomes" id="UP000009046"/>
    </source>
</evidence>
<dbReference type="GeneID" id="8239304"/>
<dbReference type="OrthoDB" id="6610612at2759"/>
<dbReference type="InParanoid" id="E0VDU5"/>
<dbReference type="eggNOG" id="ENOG502T0ER">
    <property type="taxonomic scope" value="Eukaryota"/>
</dbReference>
<evidence type="ECO:0000313" key="3">
    <source>
        <dbReference type="EnsemblMetazoa" id="PHUM125420-PA"/>
    </source>
</evidence>
<feature type="region of interest" description="Disordered" evidence="1">
    <location>
        <begin position="58"/>
        <end position="128"/>
    </location>
</feature>
<evidence type="ECO:0000256" key="1">
    <source>
        <dbReference type="SAM" id="MobiDB-lite"/>
    </source>
</evidence>
<dbReference type="CTD" id="8239304"/>
<feature type="compositionally biased region" description="Basic and acidic residues" evidence="1">
    <location>
        <begin position="99"/>
        <end position="110"/>
    </location>
</feature>
<proteinExistence type="predicted"/>
<organism>
    <name type="scientific">Pediculus humanus subsp. corporis</name>
    <name type="common">Body louse</name>
    <dbReference type="NCBI Taxonomy" id="121224"/>
    <lineage>
        <taxon>Eukaryota</taxon>
        <taxon>Metazoa</taxon>
        <taxon>Ecdysozoa</taxon>
        <taxon>Arthropoda</taxon>
        <taxon>Hexapoda</taxon>
        <taxon>Insecta</taxon>
        <taxon>Pterygota</taxon>
        <taxon>Neoptera</taxon>
        <taxon>Paraneoptera</taxon>
        <taxon>Psocodea</taxon>
        <taxon>Troctomorpha</taxon>
        <taxon>Phthiraptera</taxon>
        <taxon>Anoplura</taxon>
        <taxon>Pediculidae</taxon>
        <taxon>Pediculus</taxon>
    </lineage>
</organism>
<reference evidence="2" key="2">
    <citation type="submission" date="2007-04" db="EMBL/GenBank/DDBJ databases">
        <title>The genome of the human body louse.</title>
        <authorList>
            <consortium name="The Human Body Louse Genome Consortium"/>
            <person name="Kirkness E."/>
            <person name="Walenz B."/>
            <person name="Hass B."/>
            <person name="Bruggner R."/>
            <person name="Strausberg R."/>
        </authorList>
    </citation>
    <scope>NUCLEOTIDE SEQUENCE</scope>
    <source>
        <strain evidence="2">USDA</strain>
    </source>
</reference>
<dbReference type="EMBL" id="DS235088">
    <property type="protein sequence ID" value="EEB11551.1"/>
    <property type="molecule type" value="Genomic_DNA"/>
</dbReference>
<name>E0VDU5_PEDHC</name>
<gene>
    <name evidence="3" type="primary">8239304</name>
    <name evidence="2" type="ORF">Phum_PHUM125420</name>
</gene>
<dbReference type="RefSeq" id="XP_002424289.1">
    <property type="nucleotide sequence ID" value="XM_002424244.1"/>
</dbReference>
<dbReference type="AlphaFoldDB" id="E0VDU5"/>
<keyword evidence="4" id="KW-1185">Reference proteome</keyword>
<accession>E0VDU5</accession>
<protein>
    <submittedName>
        <fullName evidence="2 3">Uncharacterized protein</fullName>
    </submittedName>
</protein>
<dbReference type="KEGG" id="phu:Phum_PHUM125420"/>
<dbReference type="EMBL" id="AAZO01001475">
    <property type="status" value="NOT_ANNOTATED_CDS"/>
    <property type="molecule type" value="Genomic_DNA"/>
</dbReference>
<feature type="compositionally biased region" description="Polar residues" evidence="1">
    <location>
        <begin position="58"/>
        <end position="74"/>
    </location>
</feature>
<sequence length="313" mass="35169">MDAKKYLTNVTIKQEPNTSTAKKILLSNSTLSTLSTKNVTNARLPSFKPPRDLFLTGSVTGSANSSFNVSTNNKGTKRTYIPNVNVTRKKGSSNSGTDSHQKNKNDDKNKRNQNFKKRNANVVQTKGVFSEGLAPGKIKAYGNSSDERVSSAQRQLMDKPKLNLNKVIHKADEDLKLKSILKDDFVDDSSQIPDINFIPNSLPMMYNNLEDVDQTFESLQMKTEKASNINVITKNEKPSIEPAFECNQGPKMFLFEFPSLVKSKINVSKPQKSSKTQPVDNEKESPYFKLLIIEICRIIMKIFHHMEKGFSVI</sequence>
<dbReference type="EnsemblMetazoa" id="PHUM125420-RA">
    <property type="protein sequence ID" value="PHUM125420-PA"/>
    <property type="gene ID" value="PHUM125420"/>
</dbReference>
<dbReference type="VEuPathDB" id="VectorBase:PHUM125420"/>
<evidence type="ECO:0000313" key="2">
    <source>
        <dbReference type="EMBL" id="EEB11551.1"/>
    </source>
</evidence>
<reference evidence="3" key="3">
    <citation type="submission" date="2021-02" db="UniProtKB">
        <authorList>
            <consortium name="EnsemblMetazoa"/>
        </authorList>
    </citation>
    <scope>IDENTIFICATION</scope>
    <source>
        <strain evidence="3">USDA</strain>
    </source>
</reference>
<reference evidence="2" key="1">
    <citation type="submission" date="2007-04" db="EMBL/GenBank/DDBJ databases">
        <title>Annotation of Pediculus humanus corporis strain USDA.</title>
        <authorList>
            <person name="Kirkness E."/>
            <person name="Hannick L."/>
            <person name="Hass B."/>
            <person name="Bruggner R."/>
            <person name="Lawson D."/>
            <person name="Bidwell S."/>
            <person name="Joardar V."/>
            <person name="Caler E."/>
            <person name="Walenz B."/>
            <person name="Inman J."/>
            <person name="Schobel S."/>
            <person name="Galinsky K."/>
            <person name="Amedeo P."/>
            <person name="Strausberg R."/>
        </authorList>
    </citation>
    <scope>NUCLEOTIDE SEQUENCE</scope>
    <source>
        <strain evidence="2">USDA</strain>
    </source>
</reference>
<dbReference type="Proteomes" id="UP000009046">
    <property type="component" value="Unassembled WGS sequence"/>
</dbReference>